<accession>A0A3N3DW32</accession>
<dbReference type="AlphaFoldDB" id="A0A3N3DW32"/>
<dbReference type="RefSeq" id="WP_123783069.1">
    <property type="nucleotide sequence ID" value="NZ_RKIK01000070.1"/>
</dbReference>
<dbReference type="InterPro" id="IPR016181">
    <property type="entry name" value="Acyl_CoA_acyltransferase"/>
</dbReference>
<organism evidence="2 3">
    <name type="scientific">Vibrio ponticus</name>
    <dbReference type="NCBI Taxonomy" id="265668"/>
    <lineage>
        <taxon>Bacteria</taxon>
        <taxon>Pseudomonadati</taxon>
        <taxon>Pseudomonadota</taxon>
        <taxon>Gammaproteobacteria</taxon>
        <taxon>Vibrionales</taxon>
        <taxon>Vibrionaceae</taxon>
        <taxon>Vibrio</taxon>
    </lineage>
</organism>
<dbReference type="PROSITE" id="PS51186">
    <property type="entry name" value="GNAT"/>
    <property type="match status" value="1"/>
</dbReference>
<sequence>MEIRIAEYNDYERIANLHALSWQTFYQGILGDEFLRNEVVDDRLLIWQTRLINPPYNQHVLIAENNGELCGFICAFGNHDFEKGTMIDALHVDPRYRRKGVGRALVAETAKWIDQHFSDGGVYLEVLKGNQQGIDFYQNLGGTNLLERIWNSPCGNQLTELVYTWNSPTELFNSAYSKQLAY</sequence>
<keyword evidence="2" id="KW-0808">Transferase</keyword>
<evidence type="ECO:0000313" key="3">
    <source>
        <dbReference type="Proteomes" id="UP000278792"/>
    </source>
</evidence>
<dbReference type="Proteomes" id="UP000278792">
    <property type="component" value="Unassembled WGS sequence"/>
</dbReference>
<dbReference type="EMBL" id="RKIK01000070">
    <property type="protein sequence ID" value="ROV58602.1"/>
    <property type="molecule type" value="Genomic_DNA"/>
</dbReference>
<dbReference type="Gene3D" id="3.40.630.30">
    <property type="match status" value="1"/>
</dbReference>
<evidence type="ECO:0000259" key="1">
    <source>
        <dbReference type="PROSITE" id="PS51186"/>
    </source>
</evidence>
<reference evidence="2 3" key="1">
    <citation type="submission" date="2018-11" db="EMBL/GenBank/DDBJ databases">
        <title>Vibrio ponticus strain CAIM 1751 pathogenic for the snapper Lutjanus guttatus.</title>
        <authorList>
            <person name="Soto-Rodriguez S."/>
            <person name="Lozano-Olvera R."/>
            <person name="Gomez-Gil B."/>
        </authorList>
    </citation>
    <scope>NUCLEOTIDE SEQUENCE [LARGE SCALE GENOMIC DNA]</scope>
    <source>
        <strain evidence="2 3">CAIM 1751</strain>
    </source>
</reference>
<dbReference type="Pfam" id="PF00583">
    <property type="entry name" value="Acetyltransf_1"/>
    <property type="match status" value="1"/>
</dbReference>
<dbReference type="CDD" id="cd04301">
    <property type="entry name" value="NAT_SF"/>
    <property type="match status" value="1"/>
</dbReference>
<proteinExistence type="predicted"/>
<gene>
    <name evidence="2" type="ORF">EGH82_17595</name>
</gene>
<comment type="caution">
    <text evidence="2">The sequence shown here is derived from an EMBL/GenBank/DDBJ whole genome shotgun (WGS) entry which is preliminary data.</text>
</comment>
<protein>
    <submittedName>
        <fullName evidence="2">GNAT family N-acetyltransferase</fullName>
    </submittedName>
</protein>
<evidence type="ECO:0000313" key="2">
    <source>
        <dbReference type="EMBL" id="ROV58602.1"/>
    </source>
</evidence>
<dbReference type="InterPro" id="IPR000182">
    <property type="entry name" value="GNAT_dom"/>
</dbReference>
<dbReference type="SUPFAM" id="SSF55729">
    <property type="entry name" value="Acyl-CoA N-acyltransferases (Nat)"/>
    <property type="match status" value="1"/>
</dbReference>
<name>A0A3N3DW32_9VIBR</name>
<feature type="domain" description="N-acetyltransferase" evidence="1">
    <location>
        <begin position="1"/>
        <end position="182"/>
    </location>
</feature>
<dbReference type="GO" id="GO:0016747">
    <property type="term" value="F:acyltransferase activity, transferring groups other than amino-acyl groups"/>
    <property type="evidence" value="ECO:0007669"/>
    <property type="project" value="InterPro"/>
</dbReference>